<evidence type="ECO:0000259" key="1">
    <source>
        <dbReference type="Pfam" id="PF25816"/>
    </source>
</evidence>
<protein>
    <recommendedName>
        <fullName evidence="1">RamC N-terminal domain-containing protein</fullName>
    </recommendedName>
</protein>
<evidence type="ECO:0000313" key="2">
    <source>
        <dbReference type="EMBL" id="WZE67790.1"/>
    </source>
</evidence>
<sequence>MENYNLILHKIIKQSKGKTAMILKKYWVLFGDRNDIPISGKKIHISIDTKLNEKFIIDVSNMLNKNGYIWKIPNDKNVTKYILNTNENNGIKGKFITIYPRSNEEFTKIIEKLLLLDDIYNPCIDIKNDYRILNSRVYFRYYNKEVESNGFTKYSKHV</sequence>
<dbReference type="AlphaFoldDB" id="A0AAU6RCP8"/>
<dbReference type="Pfam" id="PF25816">
    <property type="entry name" value="RamC_N"/>
    <property type="match status" value="1"/>
</dbReference>
<dbReference type="InterPro" id="IPR057929">
    <property type="entry name" value="RamC_N"/>
</dbReference>
<feature type="domain" description="RamC N-terminal" evidence="1">
    <location>
        <begin position="27"/>
        <end position="141"/>
    </location>
</feature>
<gene>
    <name evidence="2" type="ORF">QA541_11000</name>
</gene>
<proteinExistence type="predicted"/>
<organism evidence="2">
    <name type="scientific">Macrococcus psychrotolerans</name>
    <dbReference type="NCBI Taxonomy" id="3039389"/>
    <lineage>
        <taxon>Bacteria</taxon>
        <taxon>Bacillati</taxon>
        <taxon>Bacillota</taxon>
        <taxon>Bacilli</taxon>
        <taxon>Bacillales</taxon>
        <taxon>Staphylococcaceae</taxon>
        <taxon>Macrococcus</taxon>
    </lineage>
</organism>
<dbReference type="RefSeq" id="WP_420494476.1">
    <property type="nucleotide sequence ID" value="NZ_CP124578.1"/>
</dbReference>
<dbReference type="EMBL" id="CP124578">
    <property type="protein sequence ID" value="WZE67790.1"/>
    <property type="molecule type" value="Genomic_DNA"/>
</dbReference>
<keyword evidence="2" id="KW-0614">Plasmid</keyword>
<name>A0AAU6RCP8_9STAP</name>
<accession>A0AAU6RCP8</accession>
<geneLocation type="plasmid" evidence="2">
    <name>pMP21332_1</name>
</geneLocation>
<reference evidence="2" key="1">
    <citation type="submission" date="2023-04" db="EMBL/GenBank/DDBJ databases">
        <title>Macrococci isolated from food, foodproducing animals, and human clinical materials.</title>
        <authorList>
            <person name="Maslanova I."/>
            <person name="Svec P."/>
            <person name="Sedlacek I."/>
            <person name="Novakova D."/>
            <person name="Keller J.E."/>
            <person name="Schwendener S."/>
            <person name="Finstrlova A."/>
            <person name="Botka T."/>
            <person name="Kovarovic V."/>
            <person name="Petras P."/>
            <person name="Perreten V."/>
            <person name="Pantucek R."/>
        </authorList>
    </citation>
    <scope>NUCLEOTIDE SEQUENCE</scope>
    <source>
        <strain evidence="2">NRL/St 21/332</strain>
        <plasmid evidence="2">pMP21332_1</plasmid>
    </source>
</reference>